<proteinExistence type="predicted"/>
<organism evidence="2">
    <name type="scientific">Ectopseudomonas mendocina (strain ymp)</name>
    <name type="common">Pseudomonas mendocina</name>
    <dbReference type="NCBI Taxonomy" id="399739"/>
    <lineage>
        <taxon>Bacteria</taxon>
        <taxon>Pseudomonadati</taxon>
        <taxon>Pseudomonadota</taxon>
        <taxon>Gammaproteobacteria</taxon>
        <taxon>Pseudomonadales</taxon>
        <taxon>Pseudomonadaceae</taxon>
        <taxon>Ectopseudomonas</taxon>
    </lineage>
</organism>
<reference evidence="2" key="1">
    <citation type="submission" date="2007-04" db="EMBL/GenBank/DDBJ databases">
        <title>Complete sequence of Pseudomonas mendocina ymp.</title>
        <authorList>
            <consortium name="US DOE Joint Genome Institute"/>
            <person name="Copeland A."/>
            <person name="Lucas S."/>
            <person name="Lapidus A."/>
            <person name="Barry K."/>
            <person name="Glavina del Rio T."/>
            <person name="Dalin E."/>
            <person name="Tice H."/>
            <person name="Pitluck S."/>
            <person name="Kiss H."/>
            <person name="Brettin T."/>
            <person name="Detter J.C."/>
            <person name="Bruce D."/>
            <person name="Han C."/>
            <person name="Schmutz J."/>
            <person name="Larimer F."/>
            <person name="Land M."/>
            <person name="Hauser L."/>
            <person name="Kyrpides N."/>
            <person name="Mikhailova N."/>
            <person name="Hersman L."/>
            <person name="Dubois J."/>
            <person name="Maurice P."/>
            <person name="Richardson P."/>
        </authorList>
    </citation>
    <scope>NUCLEOTIDE SEQUENCE [LARGE SCALE GENOMIC DNA]</scope>
    <source>
        <strain evidence="2">Ymp</strain>
    </source>
</reference>
<accession>A4XZW6</accession>
<dbReference type="InterPro" id="IPR005546">
    <property type="entry name" value="Autotransporte_beta"/>
</dbReference>
<dbReference type="NCBIfam" id="TIGR01414">
    <property type="entry name" value="autotrans_barl"/>
    <property type="match status" value="1"/>
</dbReference>
<dbReference type="OrthoDB" id="5360469at2"/>
<evidence type="ECO:0000259" key="1">
    <source>
        <dbReference type="PROSITE" id="PS51208"/>
    </source>
</evidence>
<dbReference type="SMART" id="SM00869">
    <property type="entry name" value="Autotransporter"/>
    <property type="match status" value="1"/>
</dbReference>
<dbReference type="GO" id="GO:0019867">
    <property type="term" value="C:outer membrane"/>
    <property type="evidence" value="ECO:0007669"/>
    <property type="project" value="InterPro"/>
</dbReference>
<dbReference type="EMBL" id="CP000680">
    <property type="protein sequence ID" value="ABP86882.1"/>
    <property type="molecule type" value="Genomic_DNA"/>
</dbReference>
<dbReference type="HOGENOM" id="CLU_005887_1_1_6"/>
<dbReference type="SUPFAM" id="SSF103515">
    <property type="entry name" value="Autotransporter"/>
    <property type="match status" value="1"/>
</dbReference>
<dbReference type="PROSITE" id="PS51208">
    <property type="entry name" value="AUTOTRANSPORTER"/>
    <property type="match status" value="1"/>
</dbReference>
<protein>
    <submittedName>
        <fullName evidence="2">Outer membrane autotransporter barrel domain protein</fullName>
    </submittedName>
</protein>
<evidence type="ECO:0000313" key="2">
    <source>
        <dbReference type="EMBL" id="ABP86882.1"/>
    </source>
</evidence>
<sequence length="407" mass="44504">MTMQPVLSVRGVDGAAARRGKAGASSGTCHSAVLGLLAGSLSLLVLPAWGEEFSRNQQATFDAISSSSSNSILASILSDLSGSEATDLLDRLSGDAHAGYVSSLMLADLDLLQAPLGNLRRNLSDPDGGLPYWIRAYRGQSRLDDDGNAGKAKQKFDGMMLGGDLPISGDWRLGAAFGYGDERLDVDSRDAKADSDSYRYALYGGRDLGLAVGALKFSGGAGYSRHEIDSRRSVDVIFFEEEFLTRRYDVTTRQAFGELAYHLDFSKPAYVEPFFGLLSLEQRSDSFQERGGEAALSAQSQRNRLLSTSTGVRGQQVFQVVGRELLLYGSFTWRQLNGDLRPEMQFSFEDGDSFKVRGNELPRNSYLVELNADYKLTPNIVLDVDYSGVFSDSSRSNSFAVNLRWKM</sequence>
<name>A4XZW6_ECTM1</name>
<dbReference type="InterPro" id="IPR036709">
    <property type="entry name" value="Autotransporte_beta_dom_sf"/>
</dbReference>
<dbReference type="InterPro" id="IPR006315">
    <property type="entry name" value="OM_autotransptr_brl_dom"/>
</dbReference>
<dbReference type="KEGG" id="pmy:Pmen_4135"/>
<dbReference type="STRING" id="399739.Pmen_4135"/>
<dbReference type="Gene3D" id="2.40.128.130">
    <property type="entry name" value="Autotransporter beta-domain"/>
    <property type="match status" value="1"/>
</dbReference>
<feature type="domain" description="Autotransporter" evidence="1">
    <location>
        <begin position="125"/>
        <end position="407"/>
    </location>
</feature>
<gene>
    <name evidence="2" type="ordered locus">Pmen_4135</name>
</gene>
<dbReference type="Pfam" id="PF03797">
    <property type="entry name" value="Autotransporter"/>
    <property type="match status" value="1"/>
</dbReference>
<dbReference type="eggNOG" id="COG4625">
    <property type="taxonomic scope" value="Bacteria"/>
</dbReference>
<dbReference type="AlphaFoldDB" id="A4XZW6"/>